<dbReference type="GO" id="GO:0016740">
    <property type="term" value="F:transferase activity"/>
    <property type="evidence" value="ECO:0007669"/>
    <property type="project" value="UniProtKB-KW"/>
</dbReference>
<gene>
    <name evidence="1" type="ORF">GV829_08590</name>
</gene>
<dbReference type="AlphaFoldDB" id="A0A6M4B2K3"/>
<dbReference type="Proteomes" id="UP000503018">
    <property type="component" value="Chromosome"/>
</dbReference>
<name>A0A6M4B2K3_9SPHN</name>
<sequence length="359" mass="40343">MLLRDPAKAADVPADAWDAILSVARGEVMLGTLALRLAGQPLPSSVARHLEAAARAADHAQRLALWEAEMCRRALGPLGIAPILLKGTAYAAAGLPNAAGRQIGDLDILVPRERLDEVEAALLAADWEWVKDDPYDQAYYRRWMHELPPLIHAERDRMVDVHHTILPLTARITPDAAAMIADAQDLPLPAHFGNLHEPGDDPEIPADPSTAPLLAGYRVLGRFDIVHHCVAHLMADGEMDGGLRNLWDFHCLVLEMQRRTNGKYLKDLLSDTGRHGLRHAYARTARLAHHLFGTPMYVLARLTLTDQLFLRRLLARDDWGREIHRPLRFAFYIRSHLLRMPLPMLLRHLWIKWRKGSAV</sequence>
<reference evidence="1 2" key="1">
    <citation type="submission" date="2020-01" db="EMBL/GenBank/DDBJ databases">
        <title>Sphingomonas sp. strain CSW-10.</title>
        <authorList>
            <person name="Chen W.-M."/>
        </authorList>
    </citation>
    <scope>NUCLEOTIDE SEQUENCE [LARGE SCALE GENOMIC DNA]</scope>
    <source>
        <strain evidence="1 2">CSW-10</strain>
    </source>
</reference>
<dbReference type="RefSeq" id="WP_169948143.1">
    <property type="nucleotide sequence ID" value="NZ_CP053015.1"/>
</dbReference>
<dbReference type="InterPro" id="IPR039498">
    <property type="entry name" value="NTP_transf_5"/>
</dbReference>
<dbReference type="Pfam" id="PF14907">
    <property type="entry name" value="NTP_transf_5"/>
    <property type="match status" value="1"/>
</dbReference>
<keyword evidence="2" id="KW-1185">Reference proteome</keyword>
<accession>A0A6M4B2K3</accession>
<dbReference type="EMBL" id="CP053015">
    <property type="protein sequence ID" value="QJQ33671.1"/>
    <property type="molecule type" value="Genomic_DNA"/>
</dbReference>
<dbReference type="KEGG" id="slan:GV829_08590"/>
<protein>
    <submittedName>
        <fullName evidence="1">Nucleotidyltransferase family protein</fullName>
    </submittedName>
</protein>
<keyword evidence="1" id="KW-0808">Transferase</keyword>
<proteinExistence type="predicted"/>
<evidence type="ECO:0000313" key="2">
    <source>
        <dbReference type="Proteomes" id="UP000503018"/>
    </source>
</evidence>
<organism evidence="1 2">
    <name type="scientific">Sphingomonas lacunae</name>
    <dbReference type="NCBI Taxonomy" id="2698828"/>
    <lineage>
        <taxon>Bacteria</taxon>
        <taxon>Pseudomonadati</taxon>
        <taxon>Pseudomonadota</taxon>
        <taxon>Alphaproteobacteria</taxon>
        <taxon>Sphingomonadales</taxon>
        <taxon>Sphingomonadaceae</taxon>
        <taxon>Sphingomonas</taxon>
    </lineage>
</organism>
<evidence type="ECO:0000313" key="1">
    <source>
        <dbReference type="EMBL" id="QJQ33671.1"/>
    </source>
</evidence>